<dbReference type="Gene3D" id="1.10.8.60">
    <property type="match status" value="1"/>
</dbReference>
<evidence type="ECO:0000256" key="4">
    <source>
        <dbReference type="ARBA" id="ARBA00022741"/>
    </source>
</evidence>
<dbReference type="CDD" id="cd00009">
    <property type="entry name" value="AAA"/>
    <property type="match status" value="1"/>
</dbReference>
<dbReference type="PRINTS" id="PR00051">
    <property type="entry name" value="DNAA"/>
</dbReference>
<organism evidence="11">
    <name type="scientific">marine metagenome</name>
    <dbReference type="NCBI Taxonomy" id="408172"/>
    <lineage>
        <taxon>unclassified sequences</taxon>
        <taxon>metagenomes</taxon>
        <taxon>ecological metagenomes</taxon>
    </lineage>
</organism>
<dbReference type="Pfam" id="PF08299">
    <property type="entry name" value="Bac_DnaA_C"/>
    <property type="match status" value="1"/>
</dbReference>
<dbReference type="InterPro" id="IPR020591">
    <property type="entry name" value="Chromosome_initiator_DnaA-like"/>
</dbReference>
<dbReference type="SMART" id="SM00760">
    <property type="entry name" value="Bac_DnaA_C"/>
    <property type="match status" value="1"/>
</dbReference>
<dbReference type="CDD" id="cd06571">
    <property type="entry name" value="Bac_DnaA_C"/>
    <property type="match status" value="1"/>
</dbReference>
<feature type="domain" description="AAA+ ATPase" evidence="9">
    <location>
        <begin position="138"/>
        <end position="266"/>
    </location>
</feature>
<dbReference type="Gene3D" id="1.10.1750.10">
    <property type="match status" value="1"/>
</dbReference>
<keyword evidence="3" id="KW-0235">DNA replication</keyword>
<keyword evidence="6" id="KW-0446">Lipid-binding</keyword>
<evidence type="ECO:0000313" key="11">
    <source>
        <dbReference type="EMBL" id="SVA87961.1"/>
    </source>
</evidence>
<dbReference type="GO" id="GO:0006270">
    <property type="term" value="P:DNA replication initiation"/>
    <property type="evidence" value="ECO:0007669"/>
    <property type="project" value="InterPro"/>
</dbReference>
<dbReference type="InterPro" id="IPR013317">
    <property type="entry name" value="DnaA_dom"/>
</dbReference>
<evidence type="ECO:0008006" key="12">
    <source>
        <dbReference type="Google" id="ProtNLM"/>
    </source>
</evidence>
<protein>
    <recommendedName>
        <fullName evidence="12">Chromosomal replication initiator protein DnaA</fullName>
    </recommendedName>
</protein>
<dbReference type="InterPro" id="IPR010921">
    <property type="entry name" value="Trp_repressor/repl_initiator"/>
</dbReference>
<dbReference type="InterPro" id="IPR024633">
    <property type="entry name" value="DnaA_N_dom"/>
</dbReference>
<dbReference type="GO" id="GO:0005886">
    <property type="term" value="C:plasma membrane"/>
    <property type="evidence" value="ECO:0007669"/>
    <property type="project" value="TreeGrafter"/>
</dbReference>
<dbReference type="InterPro" id="IPR038454">
    <property type="entry name" value="DnaA_N_sf"/>
</dbReference>
<dbReference type="SUPFAM" id="SSF48295">
    <property type="entry name" value="TrpR-like"/>
    <property type="match status" value="1"/>
</dbReference>
<dbReference type="Pfam" id="PF11638">
    <property type="entry name" value="DnaA_N"/>
    <property type="match status" value="1"/>
</dbReference>
<keyword evidence="5" id="KW-0067">ATP-binding</keyword>
<dbReference type="InterPro" id="IPR003593">
    <property type="entry name" value="AAA+_ATPase"/>
</dbReference>
<evidence type="ECO:0000256" key="3">
    <source>
        <dbReference type="ARBA" id="ARBA00022705"/>
    </source>
</evidence>
<dbReference type="PANTHER" id="PTHR30050">
    <property type="entry name" value="CHROMOSOMAL REPLICATION INITIATOR PROTEIN DNAA"/>
    <property type="match status" value="1"/>
</dbReference>
<name>A0A381ZG48_9ZZZZ</name>
<dbReference type="AlphaFoldDB" id="A0A381ZG48"/>
<dbReference type="EMBL" id="UINC01021107">
    <property type="protein sequence ID" value="SVA87961.1"/>
    <property type="molecule type" value="Genomic_DNA"/>
</dbReference>
<sequence>MQSSVWDHCLATLRSDLTEQQFNTWIKPLLVIEDEEGPSLTLLAPNKFVVNWVQKNYLEQIKAAAEKRLHAKTTVAISVGDQHLPVAGPLKNTQKTKNTGVVGAPLNPLYTFEGFVAGKSNQIARAAAIQITENPGTSYNPFFIYGGVGLGKTHLMQSVGNKINSINKKTKVAYVHSERFVGEMVSALQHNTINNFKNQYRSLDVLLIDDIQFFAGKERSQEEFFHTFNVLLEANKQIIITSDRYPKEIRGLEERLKSRFGWGLTVCIDPPELETCVAILKVKSSLEDFDLPEDVAFFIASKIRSNVRELEGALRKLMANCKFTNREASIEIAKESLRDLLAIQAKQITIENIQKIVAEYYNIRISDLLSKRRNRSITRPRQLAMAITRELTTHSLPEIGDSFGGRDHTTVLHACKKTNDFKNDDSRIKEDYENIIRSLNL</sequence>
<evidence type="ECO:0000256" key="2">
    <source>
        <dbReference type="ARBA" id="ARBA00022490"/>
    </source>
</evidence>
<dbReference type="NCBIfam" id="TIGR00362">
    <property type="entry name" value="DnaA"/>
    <property type="match status" value="1"/>
</dbReference>
<evidence type="ECO:0000256" key="5">
    <source>
        <dbReference type="ARBA" id="ARBA00022840"/>
    </source>
</evidence>
<gene>
    <name evidence="11" type="ORF">METZ01_LOCUS140815</name>
</gene>
<feature type="coiled-coil region" evidence="8">
    <location>
        <begin position="300"/>
        <end position="327"/>
    </location>
</feature>
<dbReference type="PANTHER" id="PTHR30050:SF2">
    <property type="entry name" value="CHROMOSOMAL REPLICATION INITIATOR PROTEIN DNAA"/>
    <property type="match status" value="1"/>
</dbReference>
<dbReference type="InterPro" id="IPR027417">
    <property type="entry name" value="P-loop_NTPase"/>
</dbReference>
<evidence type="ECO:0000259" key="9">
    <source>
        <dbReference type="SMART" id="SM00382"/>
    </source>
</evidence>
<keyword evidence="8" id="KW-0175">Coiled coil</keyword>
<dbReference type="Pfam" id="PF00308">
    <property type="entry name" value="Bac_DnaA"/>
    <property type="match status" value="1"/>
</dbReference>
<dbReference type="GO" id="GO:0003688">
    <property type="term" value="F:DNA replication origin binding"/>
    <property type="evidence" value="ECO:0007669"/>
    <property type="project" value="InterPro"/>
</dbReference>
<evidence type="ECO:0000259" key="10">
    <source>
        <dbReference type="SMART" id="SM00760"/>
    </source>
</evidence>
<keyword evidence="4" id="KW-0547">Nucleotide-binding</keyword>
<feature type="domain" description="Chromosomal replication initiator DnaA C-terminal" evidence="10">
    <location>
        <begin position="349"/>
        <end position="418"/>
    </location>
</feature>
<dbReference type="FunFam" id="1.10.8.60:FF:000003">
    <property type="entry name" value="Chromosomal replication initiator protein DnaA"/>
    <property type="match status" value="1"/>
</dbReference>
<dbReference type="HAMAP" id="MF_00377">
    <property type="entry name" value="DnaA_bact"/>
    <property type="match status" value="1"/>
</dbReference>
<evidence type="ECO:0000256" key="6">
    <source>
        <dbReference type="ARBA" id="ARBA00023121"/>
    </source>
</evidence>
<dbReference type="SUPFAM" id="SSF52540">
    <property type="entry name" value="P-loop containing nucleoside triphosphate hydrolases"/>
    <property type="match status" value="1"/>
</dbReference>
<keyword evidence="2" id="KW-0963">Cytoplasm</keyword>
<dbReference type="Gene3D" id="3.30.300.180">
    <property type="match status" value="1"/>
</dbReference>
<proteinExistence type="inferred from homology"/>
<dbReference type="Gene3D" id="3.40.50.300">
    <property type="entry name" value="P-loop containing nucleotide triphosphate hydrolases"/>
    <property type="match status" value="1"/>
</dbReference>
<dbReference type="GO" id="GO:0006275">
    <property type="term" value="P:regulation of DNA replication"/>
    <property type="evidence" value="ECO:0007669"/>
    <property type="project" value="InterPro"/>
</dbReference>
<evidence type="ECO:0000256" key="1">
    <source>
        <dbReference type="ARBA" id="ARBA00006583"/>
    </source>
</evidence>
<dbReference type="GO" id="GO:0008289">
    <property type="term" value="F:lipid binding"/>
    <property type="evidence" value="ECO:0007669"/>
    <property type="project" value="UniProtKB-KW"/>
</dbReference>
<keyword evidence="7" id="KW-0238">DNA-binding</keyword>
<dbReference type="InterPro" id="IPR001957">
    <property type="entry name" value="Chromosome_initiator_DnaA"/>
</dbReference>
<dbReference type="InterPro" id="IPR013159">
    <property type="entry name" value="DnaA_C"/>
</dbReference>
<accession>A0A381ZG48</accession>
<reference evidence="11" key="1">
    <citation type="submission" date="2018-05" db="EMBL/GenBank/DDBJ databases">
        <authorList>
            <person name="Lanie J.A."/>
            <person name="Ng W.-L."/>
            <person name="Kazmierczak K.M."/>
            <person name="Andrzejewski T.M."/>
            <person name="Davidsen T.M."/>
            <person name="Wayne K.J."/>
            <person name="Tettelin H."/>
            <person name="Glass J.I."/>
            <person name="Rusch D."/>
            <person name="Podicherti R."/>
            <person name="Tsui H.-C.T."/>
            <person name="Winkler M.E."/>
        </authorList>
    </citation>
    <scope>NUCLEOTIDE SEQUENCE</scope>
</reference>
<evidence type="ECO:0000256" key="8">
    <source>
        <dbReference type="SAM" id="Coils"/>
    </source>
</evidence>
<comment type="similarity">
    <text evidence="1">Belongs to the DnaA family.</text>
</comment>
<dbReference type="SMART" id="SM00382">
    <property type="entry name" value="AAA"/>
    <property type="match status" value="1"/>
</dbReference>
<evidence type="ECO:0000256" key="7">
    <source>
        <dbReference type="ARBA" id="ARBA00023125"/>
    </source>
</evidence>
<dbReference type="FunFam" id="3.40.50.300:FF:000668">
    <property type="entry name" value="Chromosomal replication initiator protein DnaA"/>
    <property type="match status" value="1"/>
</dbReference>
<dbReference type="GO" id="GO:0005524">
    <property type="term" value="F:ATP binding"/>
    <property type="evidence" value="ECO:0007669"/>
    <property type="project" value="UniProtKB-KW"/>
</dbReference>